<sequence>MMKTKQRMIPEVFCRATCRGGCLAGSLCTLQQRPSEMILRRLCRPKLRVLVFDLLGFWRRFGRALWAHDLPRNHFRFFQSSSQFMSIYIPLLTFCIAVICNRRLSLIVYTNLHCISNSAAYGNLFHSVFKWCISFSSFRVCMHFSDARIALDWNSPSHLTH</sequence>
<protein>
    <submittedName>
        <fullName evidence="1">Uncharacterized protein</fullName>
    </submittedName>
</protein>
<dbReference type="AlphaFoldDB" id="A0A5N6Z0N9"/>
<dbReference type="EMBL" id="ML739180">
    <property type="protein sequence ID" value="KAE8351234.1"/>
    <property type="molecule type" value="Genomic_DNA"/>
</dbReference>
<evidence type="ECO:0000313" key="1">
    <source>
        <dbReference type="EMBL" id="KAE8351234.1"/>
    </source>
</evidence>
<evidence type="ECO:0000313" key="2">
    <source>
        <dbReference type="Proteomes" id="UP000327118"/>
    </source>
</evidence>
<dbReference type="Proteomes" id="UP000327118">
    <property type="component" value="Unassembled WGS sequence"/>
</dbReference>
<name>A0A5N6Z0N9_9EURO</name>
<reference evidence="2" key="1">
    <citation type="submission" date="2019-04" db="EMBL/GenBank/DDBJ databases">
        <title>Friends and foes A comparative genomics studyof 23 Aspergillus species from section Flavi.</title>
        <authorList>
            <consortium name="DOE Joint Genome Institute"/>
            <person name="Kjaerbolling I."/>
            <person name="Vesth T."/>
            <person name="Frisvad J.C."/>
            <person name="Nybo J.L."/>
            <person name="Theobald S."/>
            <person name="Kildgaard S."/>
            <person name="Isbrandt T."/>
            <person name="Kuo A."/>
            <person name="Sato A."/>
            <person name="Lyhne E.K."/>
            <person name="Kogle M.E."/>
            <person name="Wiebenga A."/>
            <person name="Kun R.S."/>
            <person name="Lubbers R.J."/>
            <person name="Makela M.R."/>
            <person name="Barry K."/>
            <person name="Chovatia M."/>
            <person name="Clum A."/>
            <person name="Daum C."/>
            <person name="Haridas S."/>
            <person name="He G."/>
            <person name="LaButti K."/>
            <person name="Lipzen A."/>
            <person name="Mondo S."/>
            <person name="Riley R."/>
            <person name="Salamov A."/>
            <person name="Simmons B.A."/>
            <person name="Magnuson J.K."/>
            <person name="Henrissat B."/>
            <person name="Mortensen U.H."/>
            <person name="Larsen T.O."/>
            <person name="Devries R.P."/>
            <person name="Grigoriev I.V."/>
            <person name="Machida M."/>
            <person name="Baker S.E."/>
            <person name="Andersen M.R."/>
        </authorList>
    </citation>
    <scope>NUCLEOTIDE SEQUENCE [LARGE SCALE GENOMIC DNA]</scope>
    <source>
        <strain evidence="2">CBS 553.77</strain>
    </source>
</reference>
<keyword evidence="2" id="KW-1185">Reference proteome</keyword>
<proteinExistence type="predicted"/>
<organism evidence="1 2">
    <name type="scientific">Aspergillus coremiiformis</name>
    <dbReference type="NCBI Taxonomy" id="138285"/>
    <lineage>
        <taxon>Eukaryota</taxon>
        <taxon>Fungi</taxon>
        <taxon>Dikarya</taxon>
        <taxon>Ascomycota</taxon>
        <taxon>Pezizomycotina</taxon>
        <taxon>Eurotiomycetes</taxon>
        <taxon>Eurotiomycetidae</taxon>
        <taxon>Eurotiales</taxon>
        <taxon>Aspergillaceae</taxon>
        <taxon>Aspergillus</taxon>
        <taxon>Aspergillus subgen. Circumdati</taxon>
    </lineage>
</organism>
<accession>A0A5N6Z0N9</accession>
<gene>
    <name evidence="1" type="ORF">BDV28DRAFT_23271</name>
</gene>